<gene>
    <name evidence="3" type="primary">ARP8</name>
    <name evidence="3" type="ORF">FIM1_1428</name>
</gene>
<dbReference type="SUPFAM" id="SSF53067">
    <property type="entry name" value="Actin-like ATPase domain"/>
    <property type="match status" value="2"/>
</dbReference>
<organism evidence="3 4">
    <name type="scientific">Kluyveromyces marxianus</name>
    <name type="common">Yeast</name>
    <name type="synonym">Candida kefyr</name>
    <dbReference type="NCBI Taxonomy" id="4911"/>
    <lineage>
        <taxon>Eukaryota</taxon>
        <taxon>Fungi</taxon>
        <taxon>Dikarya</taxon>
        <taxon>Ascomycota</taxon>
        <taxon>Saccharomycotina</taxon>
        <taxon>Saccharomycetes</taxon>
        <taxon>Saccharomycetales</taxon>
        <taxon>Saccharomycetaceae</taxon>
        <taxon>Kluyveromyces</taxon>
    </lineage>
</organism>
<proteinExistence type="inferred from homology"/>
<evidence type="ECO:0000313" key="4">
    <source>
        <dbReference type="Proteomes" id="UP000422736"/>
    </source>
</evidence>
<name>A0ABX6EUG8_KLUMA</name>
<dbReference type="EMBL" id="CP015055">
    <property type="protein sequence ID" value="QGN14758.1"/>
    <property type="molecule type" value="Genomic_DNA"/>
</dbReference>
<feature type="compositionally biased region" description="Basic and acidic residues" evidence="2">
    <location>
        <begin position="1"/>
        <end position="19"/>
    </location>
</feature>
<dbReference type="Proteomes" id="UP000422736">
    <property type="component" value="Chromosome 2"/>
</dbReference>
<keyword evidence="4" id="KW-1185">Reference proteome</keyword>
<sequence length="792" mass="90511">MTMDSDHNELESPSKEPSKEPVIGSDGKVSKDIPSKKVPQHLLEKRRLGRIKAAEEFAKKLKIIGIERHENEHIAQPITLKPVSVINQKNYSSNYLKNDDQIFYMRERKHLRQQGQSNGPSTTTTTTAAGTGTATEEGTPALENDENMDAEDDELDCIIIHPGSSYIKIGPNYDIFPQQIPNLVAVPTRNGSVPPRQEDVSENEAFQQLKNNIQFDFKERMRYYKRRIMPNSNEQAATFNAKSEPELVPDLNDFGRIDWIKDQSKSYYGHDAMKCLPSDFKLRSPFINGSFNLNERNYASFQEILSDVEQLIIQALAAEKIGIQKSQFSNYRVVLIIPDLFDKKFVESMIQLLLVELNFQSVALIQESLASCYGAGLSNSTCVIDIGAKQTKVACVDDGVVVRNSSLRLNYGGDDITRLFAHMLLQNRFPYPEWNLNEPNGWMLAESLKKQCITFQDADIAVQLYSFIKRDPYARKYTQSHKYEFKLFDEVMCAPMGIFFPEIFEVIKPKEHEPNEYVINQCPRSRDIYTFKPNDTKSLTQMLCLQEPNKWYSNLSRDIDIVQKLLNLDADDVNDANDSQDEENGNEPQIKENVEDINHRQYNNLAMPLEKAIIESITNASMLLGDNMSKLNVFYSNILIVGGSSKIPALDFILTDRINIWRPKLLSISALSTLMEKIGEVIKTYETENKADLESEDPQAAIAYKKKLSKLIKAEIEAYWDSLQTLHGDEDLLPINILPPPHDMDPSMLTWKGGSVFSKIKLLEELNITKQDWNMLGNRILQYKCIFEYFDH</sequence>
<dbReference type="Gene3D" id="3.90.640.10">
    <property type="entry name" value="Actin, Chain A, domain 4"/>
    <property type="match status" value="1"/>
</dbReference>
<feature type="compositionally biased region" description="Acidic residues" evidence="2">
    <location>
        <begin position="572"/>
        <end position="585"/>
    </location>
</feature>
<feature type="region of interest" description="Disordered" evidence="2">
    <location>
        <begin position="572"/>
        <end position="591"/>
    </location>
</feature>
<feature type="compositionally biased region" description="Low complexity" evidence="2">
    <location>
        <begin position="122"/>
        <end position="142"/>
    </location>
</feature>
<feature type="region of interest" description="Disordered" evidence="2">
    <location>
        <begin position="1"/>
        <end position="38"/>
    </location>
</feature>
<dbReference type="PANTHER" id="PTHR11937">
    <property type="entry name" value="ACTIN"/>
    <property type="match status" value="1"/>
</dbReference>
<dbReference type="InterPro" id="IPR043129">
    <property type="entry name" value="ATPase_NBD"/>
</dbReference>
<dbReference type="CDD" id="cd10206">
    <property type="entry name" value="ASKHA_NBD_Arp8-like"/>
    <property type="match status" value="1"/>
</dbReference>
<dbReference type="Pfam" id="PF00022">
    <property type="entry name" value="Actin"/>
    <property type="match status" value="1"/>
</dbReference>
<dbReference type="InterPro" id="IPR004000">
    <property type="entry name" value="Actin"/>
</dbReference>
<reference evidence="3 4" key="2">
    <citation type="submission" date="2019-11" db="EMBL/GenBank/DDBJ databases">
        <authorList>
            <person name="Lu H."/>
        </authorList>
    </citation>
    <scope>NUCLEOTIDE SEQUENCE [LARGE SCALE GENOMIC DNA]</scope>
    <source>
        <strain evidence="3 4">FIM1</strain>
    </source>
</reference>
<evidence type="ECO:0000256" key="1">
    <source>
        <dbReference type="RuleBase" id="RU000487"/>
    </source>
</evidence>
<dbReference type="Gene3D" id="3.30.420.580">
    <property type="match status" value="1"/>
</dbReference>
<dbReference type="Gene3D" id="3.30.420.40">
    <property type="match status" value="1"/>
</dbReference>
<evidence type="ECO:0000256" key="2">
    <source>
        <dbReference type="SAM" id="MobiDB-lite"/>
    </source>
</evidence>
<dbReference type="SMART" id="SM00268">
    <property type="entry name" value="ACTIN"/>
    <property type="match status" value="1"/>
</dbReference>
<evidence type="ECO:0000313" key="3">
    <source>
        <dbReference type="EMBL" id="QGN14758.1"/>
    </source>
</evidence>
<comment type="similarity">
    <text evidence="1">Belongs to the actin family.</text>
</comment>
<feature type="region of interest" description="Disordered" evidence="2">
    <location>
        <begin position="110"/>
        <end position="145"/>
    </location>
</feature>
<protein>
    <submittedName>
        <fullName evidence="3">Actin-like protein ARP8</fullName>
    </submittedName>
</protein>
<accession>A0ABX6EUG8</accession>
<reference evidence="3 4" key="1">
    <citation type="submission" date="2016-03" db="EMBL/GenBank/DDBJ databases">
        <title>How can Kluyveromyces marxianus grow so fast - potential evolutionary course in Saccharomyces Complex revealed by comparative genomics.</title>
        <authorList>
            <person name="Mo W."/>
            <person name="Lu W."/>
            <person name="Yang X."/>
            <person name="Qi J."/>
            <person name="Lv H."/>
        </authorList>
    </citation>
    <scope>NUCLEOTIDE SEQUENCE [LARGE SCALE GENOMIC DNA]</scope>
    <source>
        <strain evidence="3 4">FIM1</strain>
    </source>
</reference>